<feature type="transmembrane region" description="Helical" evidence="13">
    <location>
        <begin position="35"/>
        <end position="63"/>
    </location>
</feature>
<keyword evidence="8 13" id="KW-1133">Transmembrane helix</keyword>
<evidence type="ECO:0000313" key="15">
    <source>
        <dbReference type="EMBL" id="HFK97120.1"/>
    </source>
</evidence>
<gene>
    <name evidence="15" type="ORF">ENS06_07315</name>
</gene>
<dbReference type="EMBL" id="DSTK01000021">
    <property type="protein sequence ID" value="HFK97120.1"/>
    <property type="molecule type" value="Genomic_DNA"/>
</dbReference>
<dbReference type="GO" id="GO:0051537">
    <property type="term" value="F:2 iron, 2 sulfur cluster binding"/>
    <property type="evidence" value="ECO:0007669"/>
    <property type="project" value="UniProtKB-KW"/>
</dbReference>
<keyword evidence="7" id="KW-0274">FAD</keyword>
<dbReference type="Pfam" id="PF00175">
    <property type="entry name" value="NAD_binding_1"/>
    <property type="match status" value="1"/>
</dbReference>
<reference evidence="15" key="1">
    <citation type="journal article" date="2020" name="mSystems">
        <title>Genome- and Community-Level Interaction Insights into Carbon Utilization and Element Cycling Functions of Hydrothermarchaeota in Hydrothermal Sediment.</title>
        <authorList>
            <person name="Zhou Z."/>
            <person name="Liu Y."/>
            <person name="Xu W."/>
            <person name="Pan J."/>
            <person name="Luo Z.H."/>
            <person name="Li M."/>
        </authorList>
    </citation>
    <scope>NUCLEOTIDE SEQUENCE [LARGE SCALE GENOMIC DNA]</scope>
    <source>
        <strain evidence="15">SpSt-456</strain>
    </source>
</reference>
<sequence length="453" mass="49192">MHRRALPFLLFLSALGPVVLTAAWAARTVPALKGFGVAGAAAAVSSLLAQNALVLIGILVLLGSRARPVERFVGLDRMRRAHRPLAVVTLCLLLGHVGLQAVRFYSLGGTPLAASALLSADLWEMTAGRLALLLFLLAAGSAVLGRAVRIPFRIWKPVHLMAYGAVPLGLAHALFRGTTMAENPRVFVWGIVAGVFAGASMMRLVSVLRGRERVVCRVERVMPETHDTVSVFLKPLKGPGRLANRRPGQFALLRLPAGRGFGEPHPFTLSGAPQDEVLRFTIKRIGRFTSKIHGLSRGDRILCEGPYGVFCADASRRSSLALIAGGVGITPFLSLLRHFRATGRAVPAVLLYANKTFGDIIGREELAAMTRTMPLRVVHLLSREEGPDDHPEDGPGVSFEWGHITAETLRRHLRSDQAFYLCGPPAMQTAILKDIRTVFGLRAGRVSRELFFW</sequence>
<evidence type="ECO:0000256" key="10">
    <source>
        <dbReference type="ARBA" id="ARBA00023004"/>
    </source>
</evidence>
<dbReference type="GO" id="GO:0050660">
    <property type="term" value="F:flavin adenine dinucleotide binding"/>
    <property type="evidence" value="ECO:0007669"/>
    <property type="project" value="TreeGrafter"/>
</dbReference>
<keyword evidence="11" id="KW-0411">Iron-sulfur</keyword>
<evidence type="ECO:0000256" key="8">
    <source>
        <dbReference type="ARBA" id="ARBA00022989"/>
    </source>
</evidence>
<dbReference type="GO" id="GO:0016020">
    <property type="term" value="C:membrane"/>
    <property type="evidence" value="ECO:0007669"/>
    <property type="project" value="UniProtKB-SubCell"/>
</dbReference>
<evidence type="ECO:0000256" key="9">
    <source>
        <dbReference type="ARBA" id="ARBA00023002"/>
    </source>
</evidence>
<keyword evidence="9" id="KW-0560">Oxidoreductase</keyword>
<evidence type="ECO:0000256" key="11">
    <source>
        <dbReference type="ARBA" id="ARBA00023014"/>
    </source>
</evidence>
<dbReference type="SUPFAM" id="SSF52343">
    <property type="entry name" value="Ferredoxin reductase-like, C-terminal NADP-linked domain"/>
    <property type="match status" value="1"/>
</dbReference>
<dbReference type="InterPro" id="IPR017938">
    <property type="entry name" value="Riboflavin_synthase-like_b-brl"/>
</dbReference>
<evidence type="ECO:0000259" key="14">
    <source>
        <dbReference type="PROSITE" id="PS51384"/>
    </source>
</evidence>
<evidence type="ECO:0000256" key="7">
    <source>
        <dbReference type="ARBA" id="ARBA00022827"/>
    </source>
</evidence>
<keyword evidence="12 13" id="KW-0472">Membrane</keyword>
<evidence type="ECO:0000256" key="6">
    <source>
        <dbReference type="ARBA" id="ARBA00022723"/>
    </source>
</evidence>
<accession>A0A832EJ89</accession>
<keyword evidence="5" id="KW-0001">2Fe-2S</keyword>
<dbReference type="Pfam" id="PF01794">
    <property type="entry name" value="Ferric_reduct"/>
    <property type="match status" value="1"/>
</dbReference>
<dbReference type="PRINTS" id="PR00410">
    <property type="entry name" value="PHEHYDRXLASE"/>
</dbReference>
<dbReference type="AlphaFoldDB" id="A0A832EJ89"/>
<dbReference type="PANTHER" id="PTHR47354:SF8">
    <property type="entry name" value="1,2-PHENYLACETYL-COA EPOXIDASE, SUBUNIT E"/>
    <property type="match status" value="1"/>
</dbReference>
<name>A0A832EJ89_9BACT</name>
<dbReference type="PANTHER" id="PTHR47354">
    <property type="entry name" value="NADH OXIDOREDUCTASE HCR"/>
    <property type="match status" value="1"/>
</dbReference>
<dbReference type="Gene3D" id="2.40.30.10">
    <property type="entry name" value="Translation factors"/>
    <property type="match status" value="1"/>
</dbReference>
<dbReference type="InterPro" id="IPR001433">
    <property type="entry name" value="OxRdtase_FAD/NAD-bd"/>
</dbReference>
<comment type="caution">
    <text evidence="15">The sequence shown here is derived from an EMBL/GenBank/DDBJ whole genome shotgun (WGS) entry which is preliminary data.</text>
</comment>
<keyword evidence="6" id="KW-0479">Metal-binding</keyword>
<dbReference type="InterPro" id="IPR017927">
    <property type="entry name" value="FAD-bd_FR_type"/>
</dbReference>
<feature type="transmembrane region" description="Helical" evidence="13">
    <location>
        <begin position="157"/>
        <end position="175"/>
    </location>
</feature>
<evidence type="ECO:0000256" key="5">
    <source>
        <dbReference type="ARBA" id="ARBA00022714"/>
    </source>
</evidence>
<proteinExistence type="predicted"/>
<evidence type="ECO:0000256" key="13">
    <source>
        <dbReference type="SAM" id="Phobius"/>
    </source>
</evidence>
<organism evidence="15">
    <name type="scientific">Desulfacinum infernum</name>
    <dbReference type="NCBI Taxonomy" id="35837"/>
    <lineage>
        <taxon>Bacteria</taxon>
        <taxon>Pseudomonadati</taxon>
        <taxon>Thermodesulfobacteriota</taxon>
        <taxon>Syntrophobacteria</taxon>
        <taxon>Syntrophobacterales</taxon>
        <taxon>Syntrophobacteraceae</taxon>
        <taxon>Desulfacinum</taxon>
    </lineage>
</organism>
<feature type="domain" description="FAD-binding FR-type" evidence="14">
    <location>
        <begin position="211"/>
        <end position="313"/>
    </location>
</feature>
<keyword evidence="3" id="KW-0285">Flavoprotein</keyword>
<keyword evidence="4 13" id="KW-0812">Transmembrane</keyword>
<dbReference type="GO" id="GO:0046872">
    <property type="term" value="F:metal ion binding"/>
    <property type="evidence" value="ECO:0007669"/>
    <property type="project" value="UniProtKB-KW"/>
</dbReference>
<evidence type="ECO:0000256" key="12">
    <source>
        <dbReference type="ARBA" id="ARBA00023136"/>
    </source>
</evidence>
<dbReference type="SUPFAM" id="SSF63380">
    <property type="entry name" value="Riboflavin synthase domain-like"/>
    <property type="match status" value="1"/>
</dbReference>
<comment type="cofactor">
    <cofactor evidence="1">
        <name>FAD</name>
        <dbReference type="ChEBI" id="CHEBI:57692"/>
    </cofactor>
</comment>
<evidence type="ECO:0000256" key="2">
    <source>
        <dbReference type="ARBA" id="ARBA00004141"/>
    </source>
</evidence>
<feature type="transmembrane region" description="Helical" evidence="13">
    <location>
        <begin position="84"/>
        <end position="106"/>
    </location>
</feature>
<dbReference type="InterPro" id="IPR039261">
    <property type="entry name" value="FNR_nucleotide-bd"/>
</dbReference>
<protein>
    <recommendedName>
        <fullName evidence="14">FAD-binding FR-type domain-containing protein</fullName>
    </recommendedName>
</protein>
<comment type="subcellular location">
    <subcellularLocation>
        <location evidence="2">Membrane</location>
        <topology evidence="2">Multi-pass membrane protein</topology>
    </subcellularLocation>
</comment>
<dbReference type="Gene3D" id="3.40.50.80">
    <property type="entry name" value="Nucleotide-binding domain of ferredoxin-NADP reductase (FNR) module"/>
    <property type="match status" value="1"/>
</dbReference>
<evidence type="ECO:0000256" key="3">
    <source>
        <dbReference type="ARBA" id="ARBA00022630"/>
    </source>
</evidence>
<feature type="transmembrane region" description="Helical" evidence="13">
    <location>
        <begin position="187"/>
        <end position="205"/>
    </location>
</feature>
<feature type="transmembrane region" description="Helical" evidence="13">
    <location>
        <begin position="126"/>
        <end position="145"/>
    </location>
</feature>
<dbReference type="GO" id="GO:0016491">
    <property type="term" value="F:oxidoreductase activity"/>
    <property type="evidence" value="ECO:0007669"/>
    <property type="project" value="UniProtKB-KW"/>
</dbReference>
<dbReference type="InterPro" id="IPR013130">
    <property type="entry name" value="Fe3_Rdtase_TM_dom"/>
</dbReference>
<evidence type="ECO:0000256" key="1">
    <source>
        <dbReference type="ARBA" id="ARBA00001974"/>
    </source>
</evidence>
<dbReference type="PROSITE" id="PS51384">
    <property type="entry name" value="FAD_FR"/>
    <property type="match status" value="1"/>
</dbReference>
<dbReference type="InterPro" id="IPR050415">
    <property type="entry name" value="MRET"/>
</dbReference>
<evidence type="ECO:0000256" key="4">
    <source>
        <dbReference type="ARBA" id="ARBA00022692"/>
    </source>
</evidence>
<keyword evidence="10" id="KW-0408">Iron</keyword>